<protein>
    <submittedName>
        <fullName evidence="1">Uncharacterized protein</fullName>
    </submittedName>
</protein>
<comment type="caution">
    <text evidence="1">The sequence shown here is derived from an EMBL/GenBank/DDBJ whole genome shotgun (WGS) entry which is preliminary data.</text>
</comment>
<accession>A0A229NXL0</accession>
<evidence type="ECO:0000313" key="1">
    <source>
        <dbReference type="EMBL" id="OXM14672.1"/>
    </source>
</evidence>
<gene>
    <name evidence="1" type="ORF">CGZ75_17325</name>
</gene>
<name>A0A229NXL0_9BACL</name>
<proteinExistence type="predicted"/>
<organism evidence="1 2">
    <name type="scientific">Paenibacillus herberti</name>
    <dbReference type="NCBI Taxonomy" id="1619309"/>
    <lineage>
        <taxon>Bacteria</taxon>
        <taxon>Bacillati</taxon>
        <taxon>Bacillota</taxon>
        <taxon>Bacilli</taxon>
        <taxon>Bacillales</taxon>
        <taxon>Paenibacillaceae</taxon>
        <taxon>Paenibacillus</taxon>
    </lineage>
</organism>
<sequence length="75" mass="8615">MPQLEAITIPSGVWVKTKAYQYADCRIPSIRKDSFGWGLDLDGRQVGMFEFPPDRVSQKAFFSIAQKLIRYETKS</sequence>
<reference evidence="1 2" key="1">
    <citation type="submission" date="2017-07" db="EMBL/GenBank/DDBJ databases">
        <title>Paenibacillus herberti R33 genome sequencing and assembly.</title>
        <authorList>
            <person name="Su W."/>
        </authorList>
    </citation>
    <scope>NUCLEOTIDE SEQUENCE [LARGE SCALE GENOMIC DNA]</scope>
    <source>
        <strain evidence="1 2">R33</strain>
    </source>
</reference>
<keyword evidence="2" id="KW-1185">Reference proteome</keyword>
<dbReference type="OrthoDB" id="5503604at2"/>
<dbReference type="AlphaFoldDB" id="A0A229NXL0"/>
<dbReference type="Proteomes" id="UP000215145">
    <property type="component" value="Unassembled WGS sequence"/>
</dbReference>
<evidence type="ECO:0000313" key="2">
    <source>
        <dbReference type="Proteomes" id="UP000215145"/>
    </source>
</evidence>
<dbReference type="EMBL" id="NMUQ01000002">
    <property type="protein sequence ID" value="OXM14672.1"/>
    <property type="molecule type" value="Genomic_DNA"/>
</dbReference>